<dbReference type="AlphaFoldDB" id="A0ABD1V3L2"/>
<evidence type="ECO:0000256" key="1">
    <source>
        <dbReference type="ARBA" id="ARBA00007587"/>
    </source>
</evidence>
<organism evidence="10 11">
    <name type="scientific">Abeliophyllum distichum</name>
    <dbReference type="NCBI Taxonomy" id="126358"/>
    <lineage>
        <taxon>Eukaryota</taxon>
        <taxon>Viridiplantae</taxon>
        <taxon>Streptophyta</taxon>
        <taxon>Embryophyta</taxon>
        <taxon>Tracheophyta</taxon>
        <taxon>Spermatophyta</taxon>
        <taxon>Magnoliopsida</taxon>
        <taxon>eudicotyledons</taxon>
        <taxon>Gunneridae</taxon>
        <taxon>Pentapetalae</taxon>
        <taxon>asterids</taxon>
        <taxon>lamiids</taxon>
        <taxon>Lamiales</taxon>
        <taxon>Oleaceae</taxon>
        <taxon>Forsythieae</taxon>
        <taxon>Abeliophyllum</taxon>
    </lineage>
</organism>
<keyword evidence="11" id="KW-1185">Reference proteome</keyword>
<evidence type="ECO:0000256" key="5">
    <source>
        <dbReference type="ARBA" id="ARBA00022741"/>
    </source>
</evidence>
<dbReference type="Pfam" id="PF00265">
    <property type="entry name" value="TK"/>
    <property type="match status" value="1"/>
</dbReference>
<evidence type="ECO:0000256" key="2">
    <source>
        <dbReference type="ARBA" id="ARBA00012118"/>
    </source>
</evidence>
<proteinExistence type="inferred from homology"/>
<gene>
    <name evidence="10" type="ORF">Adt_04869</name>
</gene>
<sequence>MVFVQNGRKRGKRISGHHFDSCPYHFWTALFYFFSNPFQCTSSPSSAGILLLPSSFTSLLQAAGIARSLVLQAKFWIYEFCCEASDLDGKILVVAGLDGDYLSRSFGSVFDVIPLADPITKVDSKVRLDKLWESAMEALKILDGGTGEVCSSVNVVIAISVKY</sequence>
<dbReference type="EMBL" id="JBFOLK010000002">
    <property type="protein sequence ID" value="KAL2531518.1"/>
    <property type="molecule type" value="Genomic_DNA"/>
</dbReference>
<evidence type="ECO:0000313" key="10">
    <source>
        <dbReference type="EMBL" id="KAL2531518.1"/>
    </source>
</evidence>
<name>A0ABD1V3L2_9LAMI</name>
<keyword evidence="6 8" id="KW-0418">Kinase</keyword>
<keyword evidence="5 8" id="KW-0547">Nucleotide-binding</keyword>
<accession>A0ABD1V3L2</accession>
<comment type="caution">
    <text evidence="10">The sequence shown here is derived from an EMBL/GenBank/DDBJ whole genome shotgun (WGS) entry which is preliminary data.</text>
</comment>
<evidence type="ECO:0000256" key="3">
    <source>
        <dbReference type="ARBA" id="ARBA00022634"/>
    </source>
</evidence>
<keyword evidence="4 8" id="KW-0808">Transferase</keyword>
<evidence type="ECO:0000256" key="7">
    <source>
        <dbReference type="ARBA" id="ARBA00022840"/>
    </source>
</evidence>
<dbReference type="GO" id="GO:0071897">
    <property type="term" value="P:DNA biosynthetic process"/>
    <property type="evidence" value="ECO:0007669"/>
    <property type="project" value="UniProtKB-KW"/>
</dbReference>
<evidence type="ECO:0000256" key="8">
    <source>
        <dbReference type="RuleBase" id="RU000544"/>
    </source>
</evidence>
<dbReference type="InterPro" id="IPR001267">
    <property type="entry name" value="Thymidine_kinase"/>
</dbReference>
<protein>
    <recommendedName>
        <fullName evidence="2 8">Thymidine kinase</fullName>
        <ecNumber evidence="2 8">2.7.1.21</ecNumber>
    </recommendedName>
</protein>
<evidence type="ECO:0000313" key="11">
    <source>
        <dbReference type="Proteomes" id="UP001604336"/>
    </source>
</evidence>
<comment type="catalytic activity">
    <reaction evidence="8">
        <text>thymidine + ATP = dTMP + ADP + H(+)</text>
        <dbReference type="Rhea" id="RHEA:19129"/>
        <dbReference type="ChEBI" id="CHEBI:15378"/>
        <dbReference type="ChEBI" id="CHEBI:17748"/>
        <dbReference type="ChEBI" id="CHEBI:30616"/>
        <dbReference type="ChEBI" id="CHEBI:63528"/>
        <dbReference type="ChEBI" id="CHEBI:456216"/>
        <dbReference type="EC" id="2.7.1.21"/>
    </reaction>
</comment>
<dbReference type="PANTHER" id="PTHR11441">
    <property type="entry name" value="THYMIDINE KINASE"/>
    <property type="match status" value="1"/>
</dbReference>
<keyword evidence="7 8" id="KW-0067">ATP-binding</keyword>
<dbReference type="GO" id="GO:0004797">
    <property type="term" value="F:thymidine kinase activity"/>
    <property type="evidence" value="ECO:0007669"/>
    <property type="project" value="UniProtKB-EC"/>
</dbReference>
<dbReference type="InterPro" id="IPR027417">
    <property type="entry name" value="P-loop_NTPase"/>
</dbReference>
<evidence type="ECO:0000256" key="4">
    <source>
        <dbReference type="ARBA" id="ARBA00022679"/>
    </source>
</evidence>
<evidence type="ECO:0000256" key="9">
    <source>
        <dbReference type="RuleBase" id="RU004165"/>
    </source>
</evidence>
<dbReference type="Proteomes" id="UP001604336">
    <property type="component" value="Unassembled WGS sequence"/>
</dbReference>
<reference evidence="11" key="1">
    <citation type="submission" date="2024-07" db="EMBL/GenBank/DDBJ databases">
        <title>Two chromosome-level genome assemblies of Korean endemic species Abeliophyllum distichum and Forsythia ovata (Oleaceae).</title>
        <authorList>
            <person name="Jang H."/>
        </authorList>
    </citation>
    <scope>NUCLEOTIDE SEQUENCE [LARGE SCALE GENOMIC DNA]</scope>
</reference>
<keyword evidence="3 8" id="KW-0237">DNA synthesis</keyword>
<evidence type="ECO:0000256" key="6">
    <source>
        <dbReference type="ARBA" id="ARBA00022777"/>
    </source>
</evidence>
<dbReference type="Gene3D" id="3.40.50.300">
    <property type="entry name" value="P-loop containing nucleotide triphosphate hydrolases"/>
    <property type="match status" value="1"/>
</dbReference>
<comment type="similarity">
    <text evidence="1 9">Belongs to the thymidine kinase family.</text>
</comment>
<dbReference type="EC" id="2.7.1.21" evidence="2 8"/>
<dbReference type="PANTHER" id="PTHR11441:SF0">
    <property type="entry name" value="THYMIDINE KINASE, CYTOSOLIC"/>
    <property type="match status" value="1"/>
</dbReference>
<dbReference type="GO" id="GO:0005524">
    <property type="term" value="F:ATP binding"/>
    <property type="evidence" value="ECO:0007669"/>
    <property type="project" value="UniProtKB-KW"/>
</dbReference>